<sequence length="185" mass="19901">MNPRHDALLSADAALPSLPGCAITLLRDVELLSEGANGVAELRATQPMPGTLLLAESRLPGIRTVAMLLAASRRRHDGRHAPARFSDAADWLAARILLLGLSHVAVSPDTLPQLDEANRRLAVLAQRLGWPSRTAVPVLMTGAAQTEMAGPSLPLWLERCPVEEVIRFCRDETAKVLARWSAVGV</sequence>
<gene>
    <name evidence="1" type="ORF">SAMN02745746_03046</name>
</gene>
<dbReference type="EMBL" id="FXAG01000018">
    <property type="protein sequence ID" value="SMF40427.1"/>
    <property type="molecule type" value="Genomic_DNA"/>
</dbReference>
<evidence type="ECO:0000313" key="1">
    <source>
        <dbReference type="EMBL" id="SMF40427.1"/>
    </source>
</evidence>
<proteinExistence type="predicted"/>
<accession>A0A1Y6C1D8</accession>
<dbReference type="Proteomes" id="UP000192920">
    <property type="component" value="Unassembled WGS sequence"/>
</dbReference>
<dbReference type="AlphaFoldDB" id="A0A1Y6C1D8"/>
<organism evidence="1 2">
    <name type="scientific">Pseudogulbenkiania subflava DSM 22618</name>
    <dbReference type="NCBI Taxonomy" id="1123014"/>
    <lineage>
        <taxon>Bacteria</taxon>
        <taxon>Pseudomonadati</taxon>
        <taxon>Pseudomonadota</taxon>
        <taxon>Betaproteobacteria</taxon>
        <taxon>Neisseriales</taxon>
        <taxon>Chromobacteriaceae</taxon>
        <taxon>Pseudogulbenkiania</taxon>
    </lineage>
</organism>
<protein>
    <submittedName>
        <fullName evidence="1">Uncharacterized protein</fullName>
    </submittedName>
</protein>
<dbReference type="RefSeq" id="WP_085277177.1">
    <property type="nucleotide sequence ID" value="NZ_FXAG01000018.1"/>
</dbReference>
<reference evidence="2" key="1">
    <citation type="submission" date="2017-04" db="EMBL/GenBank/DDBJ databases">
        <authorList>
            <person name="Varghese N."/>
            <person name="Submissions S."/>
        </authorList>
    </citation>
    <scope>NUCLEOTIDE SEQUENCE [LARGE SCALE GENOMIC DNA]</scope>
    <source>
        <strain evidence="2">DSM 22618</strain>
    </source>
</reference>
<name>A0A1Y6C1D8_9NEIS</name>
<keyword evidence="2" id="KW-1185">Reference proteome</keyword>
<evidence type="ECO:0000313" key="2">
    <source>
        <dbReference type="Proteomes" id="UP000192920"/>
    </source>
</evidence>